<feature type="transmembrane region" description="Helical" evidence="5">
    <location>
        <begin position="230"/>
        <end position="255"/>
    </location>
</feature>
<feature type="transmembrane region" description="Helical" evidence="5">
    <location>
        <begin position="202"/>
        <end position="224"/>
    </location>
</feature>
<accession>A0ABV0G6R3</accession>
<evidence type="ECO:0000313" key="6">
    <source>
        <dbReference type="EMBL" id="MEO3693419.1"/>
    </source>
</evidence>
<dbReference type="RefSeq" id="WP_347706236.1">
    <property type="nucleotide sequence ID" value="NZ_JBDPZD010000007.1"/>
</dbReference>
<dbReference type="InterPro" id="IPR059112">
    <property type="entry name" value="CysZ/EI24"/>
</dbReference>
<keyword evidence="7" id="KW-1185">Reference proteome</keyword>
<evidence type="ECO:0000256" key="2">
    <source>
        <dbReference type="ARBA" id="ARBA00022692"/>
    </source>
</evidence>
<dbReference type="Proteomes" id="UP001495147">
    <property type="component" value="Unassembled WGS sequence"/>
</dbReference>
<comment type="caution">
    <text evidence="6">The sequence shown here is derived from an EMBL/GenBank/DDBJ whole genome shotgun (WGS) entry which is preliminary data.</text>
</comment>
<sequence>MGPTLSRLADAAARAVGYCLLPRVIALSFLPLFIAGGLAFGFMFFFWESAIDAVRATLEQWSVVEALLAFLDRMGLPQFRSVLAPLVLMAMLVPAVMAVALLSVGLIMTPVIVKLVARRRFPGLEARRGGSALVGVFAAVGATLAALLMLIASLPFLFIPPLVLILPPLIWGWLTYKVFSYDVLAEHASAEERIALRRQHRLPLLAIGVACGYLGAAPALIFSLNAAALFLAPFLILVSVWLYTWVFCFATAWFAHYTLAALAAQRGTVELVV</sequence>
<comment type="subcellular location">
    <subcellularLocation>
        <location evidence="1">Membrane</location>
        <topology evidence="1">Multi-pass membrane protein</topology>
    </subcellularLocation>
</comment>
<dbReference type="EMBL" id="JBDPZD010000007">
    <property type="protein sequence ID" value="MEO3693419.1"/>
    <property type="molecule type" value="Genomic_DNA"/>
</dbReference>
<evidence type="ECO:0000256" key="1">
    <source>
        <dbReference type="ARBA" id="ARBA00004141"/>
    </source>
</evidence>
<reference evidence="6 7" key="1">
    <citation type="submission" date="2024-05" db="EMBL/GenBank/DDBJ databases">
        <title>Roseateles sp. DJS-2-20 16S ribosomal RNA gene Genome sequencing and assembly.</title>
        <authorList>
            <person name="Woo H."/>
        </authorList>
    </citation>
    <scope>NUCLEOTIDE SEQUENCE [LARGE SCALE GENOMIC DNA]</scope>
    <source>
        <strain evidence="6 7">DJS-2-20</strain>
    </source>
</reference>
<keyword evidence="4 5" id="KW-0472">Membrane</keyword>
<feature type="transmembrane region" description="Helical" evidence="5">
    <location>
        <begin position="24"/>
        <end position="47"/>
    </location>
</feature>
<protein>
    <submittedName>
        <fullName evidence="6">EI24 domain-containing protein</fullName>
    </submittedName>
</protein>
<feature type="transmembrane region" description="Helical" evidence="5">
    <location>
        <begin position="158"/>
        <end position="176"/>
    </location>
</feature>
<feature type="transmembrane region" description="Helical" evidence="5">
    <location>
        <begin position="129"/>
        <end position="152"/>
    </location>
</feature>
<keyword evidence="2 5" id="KW-0812">Transmembrane</keyword>
<proteinExistence type="predicted"/>
<dbReference type="Pfam" id="PF07264">
    <property type="entry name" value="EI24"/>
    <property type="match status" value="1"/>
</dbReference>
<evidence type="ECO:0000256" key="5">
    <source>
        <dbReference type="SAM" id="Phobius"/>
    </source>
</evidence>
<feature type="transmembrane region" description="Helical" evidence="5">
    <location>
        <begin position="82"/>
        <end position="108"/>
    </location>
</feature>
<evidence type="ECO:0000313" key="7">
    <source>
        <dbReference type="Proteomes" id="UP001495147"/>
    </source>
</evidence>
<name>A0ABV0G6R3_9BURK</name>
<evidence type="ECO:0000256" key="3">
    <source>
        <dbReference type="ARBA" id="ARBA00022989"/>
    </source>
</evidence>
<keyword evidence="3 5" id="KW-1133">Transmembrane helix</keyword>
<organism evidence="6 7">
    <name type="scientific">Roseateles paludis</name>
    <dbReference type="NCBI Taxonomy" id="3145238"/>
    <lineage>
        <taxon>Bacteria</taxon>
        <taxon>Pseudomonadati</taxon>
        <taxon>Pseudomonadota</taxon>
        <taxon>Betaproteobacteria</taxon>
        <taxon>Burkholderiales</taxon>
        <taxon>Sphaerotilaceae</taxon>
        <taxon>Roseateles</taxon>
    </lineage>
</organism>
<evidence type="ECO:0000256" key="4">
    <source>
        <dbReference type="ARBA" id="ARBA00023136"/>
    </source>
</evidence>
<gene>
    <name evidence="6" type="ORF">ABDJ85_18250</name>
</gene>